<accession>A0ABP0C4G4</accession>
<organism evidence="2 3">
    <name type="scientific">Sporothrix bragantina</name>
    <dbReference type="NCBI Taxonomy" id="671064"/>
    <lineage>
        <taxon>Eukaryota</taxon>
        <taxon>Fungi</taxon>
        <taxon>Dikarya</taxon>
        <taxon>Ascomycota</taxon>
        <taxon>Pezizomycotina</taxon>
        <taxon>Sordariomycetes</taxon>
        <taxon>Sordariomycetidae</taxon>
        <taxon>Ophiostomatales</taxon>
        <taxon>Ophiostomataceae</taxon>
        <taxon>Sporothrix</taxon>
    </lineage>
</organism>
<evidence type="ECO:0000313" key="2">
    <source>
        <dbReference type="EMBL" id="CAK7226888.1"/>
    </source>
</evidence>
<keyword evidence="1" id="KW-0812">Transmembrane</keyword>
<dbReference type="EMBL" id="CAWUHC010000062">
    <property type="protein sequence ID" value="CAK7226888.1"/>
    <property type="molecule type" value="Genomic_DNA"/>
</dbReference>
<keyword evidence="1" id="KW-1133">Transmembrane helix</keyword>
<dbReference type="PANTHER" id="PTHR36124:SF1">
    <property type="entry name" value="ER-BOUND OXYGENASE MPAB_MPAB'_RUBBER OXYGENASE CATALYTIC DOMAIN-CONTAINING PROTEIN"/>
    <property type="match status" value="1"/>
</dbReference>
<keyword evidence="3" id="KW-1185">Reference proteome</keyword>
<sequence>MSTEQPPGVLHAHLTASMAAVHNNPRTSFAVVIFAVYILSCRVLRFRRMAAMHRQHDHTYNPKNRASLAAMTANDAQAILAAIQQREFPFMHTLAIEFGIFKTYGIPSISRLVVATRQVTDPVPAAKRAADTIVILTEMMVNPPTSPRSLQALARMNYLHSKYMAAGQIRNGDLLYTLAACITEPIRFIGKYEWRQLTDVEKCALGVFWRGIGEGMGISYEDVARNGKWKDGLEFVDDLTAWAQAYEREEMRPHAVNIPPARRFSALLLLMVPPFLRPFALEALTVLMPDRVREAFSYADPGLAAILVVYGTLAVRRFVVRHLMLPRFGVHRVTSEHADPATGRVYLNEYLAHPWYIQPSFWNRWGPVALVKRLTGNVVPGDARTDEKGGKGGGKTYLPEGFLASDLGPVTMMGVGEKEMADEVERLKAMRAAGCPFG</sequence>
<reference evidence="2 3" key="1">
    <citation type="submission" date="2024-01" db="EMBL/GenBank/DDBJ databases">
        <authorList>
            <person name="Allen C."/>
            <person name="Tagirdzhanova G."/>
        </authorList>
    </citation>
    <scope>NUCLEOTIDE SEQUENCE [LARGE SCALE GENOMIC DNA]</scope>
</reference>
<keyword evidence="1" id="KW-0472">Membrane</keyword>
<feature type="transmembrane region" description="Helical" evidence="1">
    <location>
        <begin position="264"/>
        <end position="281"/>
    </location>
</feature>
<proteinExistence type="predicted"/>
<dbReference type="InterPro" id="IPR046366">
    <property type="entry name" value="MPAB"/>
</dbReference>
<feature type="transmembrane region" description="Helical" evidence="1">
    <location>
        <begin position="301"/>
        <end position="319"/>
    </location>
</feature>
<comment type="caution">
    <text evidence="2">The sequence shown here is derived from an EMBL/GenBank/DDBJ whole genome shotgun (WGS) entry which is preliminary data.</text>
</comment>
<gene>
    <name evidence="2" type="ORF">SBRCBS47491_006381</name>
</gene>
<name>A0ABP0C4G4_9PEZI</name>
<protein>
    <recommendedName>
        <fullName evidence="4">ER-bound oxygenase mpaB/mpaB'/Rubber oxygenase catalytic domain-containing protein</fullName>
    </recommendedName>
</protein>
<evidence type="ECO:0000256" key="1">
    <source>
        <dbReference type="SAM" id="Phobius"/>
    </source>
</evidence>
<evidence type="ECO:0000313" key="3">
    <source>
        <dbReference type="Proteomes" id="UP001642406"/>
    </source>
</evidence>
<dbReference type="PANTHER" id="PTHR36124">
    <property type="match status" value="1"/>
</dbReference>
<feature type="transmembrane region" description="Helical" evidence="1">
    <location>
        <begin position="27"/>
        <end position="44"/>
    </location>
</feature>
<evidence type="ECO:0008006" key="4">
    <source>
        <dbReference type="Google" id="ProtNLM"/>
    </source>
</evidence>
<dbReference type="Proteomes" id="UP001642406">
    <property type="component" value="Unassembled WGS sequence"/>
</dbReference>